<dbReference type="OrthoDB" id="9815825at2"/>
<accession>A0A3S4W4F7</accession>
<dbReference type="Gene3D" id="3.40.50.720">
    <property type="entry name" value="NAD(P)-binding Rossmann-like Domain"/>
    <property type="match status" value="1"/>
</dbReference>
<dbReference type="GO" id="GO:0000166">
    <property type="term" value="F:nucleotide binding"/>
    <property type="evidence" value="ECO:0007669"/>
    <property type="project" value="InterPro"/>
</dbReference>
<keyword evidence="4" id="KW-0560">Oxidoreductase</keyword>
<dbReference type="InterPro" id="IPR000683">
    <property type="entry name" value="Gfo/Idh/MocA-like_OxRdtase_N"/>
</dbReference>
<evidence type="ECO:0000313" key="5">
    <source>
        <dbReference type="Proteomes" id="UP000028349"/>
    </source>
</evidence>
<dbReference type="Proteomes" id="UP000270036">
    <property type="component" value="Chromosome"/>
</dbReference>
<dbReference type="AlphaFoldDB" id="A0A3S4W4F7"/>
<dbReference type="EMBL" id="LR134441">
    <property type="protein sequence ID" value="VEH99438.1"/>
    <property type="molecule type" value="Genomic_DNA"/>
</dbReference>
<dbReference type="InterPro" id="IPR051450">
    <property type="entry name" value="Gfo/Idh/MocA_Oxidoreductases"/>
</dbReference>
<dbReference type="PANTHER" id="PTHR43377">
    <property type="entry name" value="BILIVERDIN REDUCTASE A"/>
    <property type="match status" value="1"/>
</dbReference>
<name>A0A3S4W4F7_9FLAO</name>
<dbReference type="KEGG" id="cant:NCTC13489_01537"/>
<sequence>MKVLIVGLGSIAMKHINALRLIDSTFEIFALRSSLTSPKIYGVNNLYDYSKIPQINFDFAIISNPTSLHAEAINNLIKFSFPLFIEKPLFNELEKEHLINTVNDNGILTYVACNLRFFDCLLFTKDFVKGKKINEVNSYCGSYLPDWRPDTDFRLVYSANRKMGGGVHLDLIHELDYLYWLFGKPTKISKIFKSNSSLKIDAVDYANYTLEYDDFVSSVILNYYRKDAKRKLEIVTDDKTILVDLLNNTVSENGKVIFQSQQNPIETYESQLRYFIDVIKLKKKSFNDINEAYQILKMCL</sequence>
<keyword evidence="5" id="KW-1185">Reference proteome</keyword>
<dbReference type="Gene3D" id="3.30.360.10">
    <property type="entry name" value="Dihydrodipicolinate Reductase, domain 2"/>
    <property type="match status" value="1"/>
</dbReference>
<dbReference type="PANTHER" id="PTHR43377:SF1">
    <property type="entry name" value="BILIVERDIN REDUCTASE A"/>
    <property type="match status" value="1"/>
</dbReference>
<reference evidence="4 6" key="2">
    <citation type="submission" date="2018-12" db="EMBL/GenBank/DDBJ databases">
        <authorList>
            <consortium name="Pathogen Informatics"/>
        </authorList>
    </citation>
    <scope>NUCLEOTIDE SEQUENCE [LARGE SCALE GENOMIC DNA]</scope>
    <source>
        <strain evidence="4 6">NCTC13489</strain>
    </source>
</reference>
<reference evidence="3 5" key="1">
    <citation type="submission" date="2014-07" db="EMBL/GenBank/DDBJ databases">
        <authorList>
            <person name="Pisani N.G."/>
            <person name="Newman J.D."/>
        </authorList>
    </citation>
    <scope>NUCLEOTIDE SEQUENCE [LARGE SCALE GENOMIC DNA]</scope>
    <source>
        <strain evidence="3 5">LMG 24720</strain>
    </source>
</reference>
<evidence type="ECO:0000259" key="2">
    <source>
        <dbReference type="Pfam" id="PF22725"/>
    </source>
</evidence>
<dbReference type="EC" id="1.-.-.-" evidence="4"/>
<feature type="domain" description="Gfo/Idh/MocA-like oxidoreductase N-terminal" evidence="1">
    <location>
        <begin position="1"/>
        <end position="99"/>
    </location>
</feature>
<dbReference type="RefSeq" id="WP_034719392.1">
    <property type="nucleotide sequence ID" value="NZ_FOIX01000004.1"/>
</dbReference>
<evidence type="ECO:0000259" key="1">
    <source>
        <dbReference type="Pfam" id="PF01408"/>
    </source>
</evidence>
<dbReference type="InterPro" id="IPR036291">
    <property type="entry name" value="NAD(P)-bd_dom_sf"/>
</dbReference>
<dbReference type="GO" id="GO:0016491">
    <property type="term" value="F:oxidoreductase activity"/>
    <property type="evidence" value="ECO:0007669"/>
    <property type="project" value="UniProtKB-KW"/>
</dbReference>
<evidence type="ECO:0000313" key="3">
    <source>
        <dbReference type="EMBL" id="KEY18819.1"/>
    </source>
</evidence>
<dbReference type="SUPFAM" id="SSF51735">
    <property type="entry name" value="NAD(P)-binding Rossmann-fold domains"/>
    <property type="match status" value="1"/>
</dbReference>
<dbReference type="EMBL" id="JPEP01000002">
    <property type="protein sequence ID" value="KEY18819.1"/>
    <property type="molecule type" value="Genomic_DNA"/>
</dbReference>
<evidence type="ECO:0000313" key="6">
    <source>
        <dbReference type="Proteomes" id="UP000270036"/>
    </source>
</evidence>
<evidence type="ECO:0000313" key="4">
    <source>
        <dbReference type="EMBL" id="VEH99438.1"/>
    </source>
</evidence>
<dbReference type="STRING" id="266748.HY04_10120"/>
<organism evidence="4 6">
    <name type="scientific">Kaistella antarctica</name>
    <dbReference type="NCBI Taxonomy" id="266748"/>
    <lineage>
        <taxon>Bacteria</taxon>
        <taxon>Pseudomonadati</taxon>
        <taxon>Bacteroidota</taxon>
        <taxon>Flavobacteriia</taxon>
        <taxon>Flavobacteriales</taxon>
        <taxon>Weeksellaceae</taxon>
        <taxon>Chryseobacterium group</taxon>
        <taxon>Kaistella</taxon>
    </lineage>
</organism>
<dbReference type="Pfam" id="PF22725">
    <property type="entry name" value="GFO_IDH_MocA_C3"/>
    <property type="match status" value="1"/>
</dbReference>
<gene>
    <name evidence="4" type="primary">yvaA</name>
    <name evidence="3" type="ORF">HY04_10120</name>
    <name evidence="4" type="ORF">NCTC13489_01537</name>
</gene>
<dbReference type="InterPro" id="IPR055170">
    <property type="entry name" value="GFO_IDH_MocA-like_dom"/>
</dbReference>
<proteinExistence type="predicted"/>
<dbReference type="SUPFAM" id="SSF55347">
    <property type="entry name" value="Glyceraldehyde-3-phosphate dehydrogenase-like, C-terminal domain"/>
    <property type="match status" value="1"/>
</dbReference>
<dbReference type="Pfam" id="PF01408">
    <property type="entry name" value="GFO_IDH_MocA"/>
    <property type="match status" value="1"/>
</dbReference>
<protein>
    <submittedName>
        <fullName evidence="3 4">Oxidoreductase</fullName>
        <ecNumber evidence="4">1.-.-.-</ecNumber>
    </submittedName>
</protein>
<feature type="domain" description="GFO/IDH/MocA-like oxidoreductase" evidence="2">
    <location>
        <begin position="125"/>
        <end position="240"/>
    </location>
</feature>
<dbReference type="Proteomes" id="UP000028349">
    <property type="component" value="Unassembled WGS sequence"/>
</dbReference>